<feature type="region of interest" description="Disordered" evidence="1">
    <location>
        <begin position="19"/>
        <end position="39"/>
    </location>
</feature>
<organism evidence="2">
    <name type="scientific">Anguilla anguilla</name>
    <name type="common">European freshwater eel</name>
    <name type="synonym">Muraena anguilla</name>
    <dbReference type="NCBI Taxonomy" id="7936"/>
    <lineage>
        <taxon>Eukaryota</taxon>
        <taxon>Metazoa</taxon>
        <taxon>Chordata</taxon>
        <taxon>Craniata</taxon>
        <taxon>Vertebrata</taxon>
        <taxon>Euteleostomi</taxon>
        <taxon>Actinopterygii</taxon>
        <taxon>Neopterygii</taxon>
        <taxon>Teleostei</taxon>
        <taxon>Anguilliformes</taxon>
        <taxon>Anguillidae</taxon>
        <taxon>Anguilla</taxon>
    </lineage>
</organism>
<dbReference type="EMBL" id="GBXM01016536">
    <property type="protein sequence ID" value="JAH92041.1"/>
    <property type="molecule type" value="Transcribed_RNA"/>
</dbReference>
<proteinExistence type="predicted"/>
<evidence type="ECO:0000256" key="1">
    <source>
        <dbReference type="SAM" id="MobiDB-lite"/>
    </source>
</evidence>
<evidence type="ECO:0000313" key="2">
    <source>
        <dbReference type="EMBL" id="JAH92041.1"/>
    </source>
</evidence>
<accession>A0A0E9WP27</accession>
<reference evidence="2" key="2">
    <citation type="journal article" date="2015" name="Fish Shellfish Immunol.">
        <title>Early steps in the European eel (Anguilla anguilla)-Vibrio vulnificus interaction in the gills: Role of the RtxA13 toxin.</title>
        <authorList>
            <person name="Callol A."/>
            <person name="Pajuelo D."/>
            <person name="Ebbesson L."/>
            <person name="Teles M."/>
            <person name="MacKenzie S."/>
            <person name="Amaro C."/>
        </authorList>
    </citation>
    <scope>NUCLEOTIDE SEQUENCE</scope>
</reference>
<protein>
    <submittedName>
        <fullName evidence="2">Uncharacterized protein</fullName>
    </submittedName>
</protein>
<reference evidence="2" key="1">
    <citation type="submission" date="2014-11" db="EMBL/GenBank/DDBJ databases">
        <authorList>
            <person name="Amaro Gonzalez C."/>
        </authorList>
    </citation>
    <scope>NUCLEOTIDE SEQUENCE</scope>
</reference>
<name>A0A0E9WP27_ANGAN</name>
<dbReference type="AlphaFoldDB" id="A0A0E9WP27"/>
<feature type="compositionally biased region" description="Low complexity" evidence="1">
    <location>
        <begin position="19"/>
        <end position="36"/>
    </location>
</feature>
<sequence length="97" mass="11441">MRFTFTPIPLSSARTTKWPAWPKRPAARPSRPLPTTVSKGSWNLSELHSSVRQLPTSRNKEIFRIRDTMTNFTEVHVEEQDYKNLNHYCKLWLCLKL</sequence>